<dbReference type="AlphaFoldDB" id="A0A5P1E629"/>
<feature type="transmembrane region" description="Helical" evidence="2">
    <location>
        <begin position="26"/>
        <end position="47"/>
    </location>
</feature>
<sequence>MDANEKQKKKGQRNPNPNRRHGSTKFFVMVDYLFLFIFFCFLCYLLLGYGGYIEIEREDCFFGNFDIVSFDLGGMKP</sequence>
<evidence type="ECO:0000313" key="3">
    <source>
        <dbReference type="EMBL" id="ONK58010.1"/>
    </source>
</evidence>
<dbReference type="Proteomes" id="UP000243459">
    <property type="component" value="Chromosome 9"/>
</dbReference>
<keyword evidence="2" id="KW-1133">Transmembrane helix</keyword>
<reference evidence="4" key="1">
    <citation type="journal article" date="2017" name="Nat. Commun.">
        <title>The asparagus genome sheds light on the origin and evolution of a young Y chromosome.</title>
        <authorList>
            <person name="Harkess A."/>
            <person name="Zhou J."/>
            <person name="Xu C."/>
            <person name="Bowers J.E."/>
            <person name="Van der Hulst R."/>
            <person name="Ayyampalayam S."/>
            <person name="Mercati F."/>
            <person name="Riccardi P."/>
            <person name="McKain M.R."/>
            <person name="Kakrana A."/>
            <person name="Tang H."/>
            <person name="Ray J."/>
            <person name="Groenendijk J."/>
            <person name="Arikit S."/>
            <person name="Mathioni S.M."/>
            <person name="Nakano M."/>
            <person name="Shan H."/>
            <person name="Telgmann-Rauber A."/>
            <person name="Kanno A."/>
            <person name="Yue Z."/>
            <person name="Chen H."/>
            <person name="Li W."/>
            <person name="Chen Y."/>
            <person name="Xu X."/>
            <person name="Zhang Y."/>
            <person name="Luo S."/>
            <person name="Chen H."/>
            <person name="Gao J."/>
            <person name="Mao Z."/>
            <person name="Pires J.C."/>
            <person name="Luo M."/>
            <person name="Kudrna D."/>
            <person name="Wing R.A."/>
            <person name="Meyers B.C."/>
            <person name="Yi K."/>
            <person name="Kong H."/>
            <person name="Lavrijsen P."/>
            <person name="Sunseri F."/>
            <person name="Falavigna A."/>
            <person name="Ye Y."/>
            <person name="Leebens-Mack J.H."/>
            <person name="Chen G."/>
        </authorList>
    </citation>
    <scope>NUCLEOTIDE SEQUENCE [LARGE SCALE GENOMIC DNA]</scope>
    <source>
        <strain evidence="4">cv. DH0086</strain>
    </source>
</reference>
<evidence type="ECO:0000256" key="2">
    <source>
        <dbReference type="SAM" id="Phobius"/>
    </source>
</evidence>
<proteinExistence type="predicted"/>
<keyword evidence="4" id="KW-1185">Reference proteome</keyword>
<feature type="region of interest" description="Disordered" evidence="1">
    <location>
        <begin position="1"/>
        <end position="22"/>
    </location>
</feature>
<evidence type="ECO:0008006" key="5">
    <source>
        <dbReference type="Google" id="ProtNLM"/>
    </source>
</evidence>
<dbReference type="Gramene" id="ONK58010">
    <property type="protein sequence ID" value="ONK58010"/>
    <property type="gene ID" value="A4U43_C09F6910"/>
</dbReference>
<keyword evidence="2" id="KW-0812">Transmembrane</keyword>
<organism evidence="3 4">
    <name type="scientific">Asparagus officinalis</name>
    <name type="common">Garden asparagus</name>
    <dbReference type="NCBI Taxonomy" id="4686"/>
    <lineage>
        <taxon>Eukaryota</taxon>
        <taxon>Viridiplantae</taxon>
        <taxon>Streptophyta</taxon>
        <taxon>Embryophyta</taxon>
        <taxon>Tracheophyta</taxon>
        <taxon>Spermatophyta</taxon>
        <taxon>Magnoliopsida</taxon>
        <taxon>Liliopsida</taxon>
        <taxon>Asparagales</taxon>
        <taxon>Asparagaceae</taxon>
        <taxon>Asparagoideae</taxon>
        <taxon>Asparagus</taxon>
    </lineage>
</organism>
<feature type="compositionally biased region" description="Basic residues" evidence="1">
    <location>
        <begin position="7"/>
        <end position="22"/>
    </location>
</feature>
<accession>A0A5P1E629</accession>
<name>A0A5P1E629_ASPOF</name>
<gene>
    <name evidence="3" type="ORF">A4U43_C09F6910</name>
</gene>
<protein>
    <recommendedName>
        <fullName evidence="5">Transmembrane protein</fullName>
    </recommendedName>
</protein>
<keyword evidence="2" id="KW-0472">Membrane</keyword>
<dbReference type="EMBL" id="CM007389">
    <property type="protein sequence ID" value="ONK58010.1"/>
    <property type="molecule type" value="Genomic_DNA"/>
</dbReference>
<evidence type="ECO:0000313" key="4">
    <source>
        <dbReference type="Proteomes" id="UP000243459"/>
    </source>
</evidence>
<evidence type="ECO:0000256" key="1">
    <source>
        <dbReference type="SAM" id="MobiDB-lite"/>
    </source>
</evidence>